<keyword evidence="3" id="KW-1185">Reference proteome</keyword>
<name>A0A8H4RQC0_9HELO</name>
<evidence type="ECO:0000256" key="1">
    <source>
        <dbReference type="SAM" id="MobiDB-lite"/>
    </source>
</evidence>
<evidence type="ECO:0000313" key="2">
    <source>
        <dbReference type="EMBL" id="KAF4633096.1"/>
    </source>
</evidence>
<gene>
    <name evidence="2" type="ORF">G7Y89_g5018</name>
</gene>
<accession>A0A8H4RQC0</accession>
<sequence>MFQWSQRPVLCPAQLTALRPAQSSSNVEQRQSGKQGGGLKQSECQIRKSKATPTKDNAGQKSGHRASSEDASEAIECERRADYIIGGRKEEEKGRRKGRKE</sequence>
<protein>
    <submittedName>
        <fullName evidence="2">Uncharacterized protein</fullName>
    </submittedName>
</protein>
<reference evidence="2 3" key="1">
    <citation type="submission" date="2020-03" db="EMBL/GenBank/DDBJ databases">
        <title>Draft Genome Sequence of Cudoniella acicularis.</title>
        <authorList>
            <person name="Buettner E."/>
            <person name="Kellner H."/>
        </authorList>
    </citation>
    <scope>NUCLEOTIDE SEQUENCE [LARGE SCALE GENOMIC DNA]</scope>
    <source>
        <strain evidence="2 3">DSM 108380</strain>
    </source>
</reference>
<evidence type="ECO:0000313" key="3">
    <source>
        <dbReference type="Proteomes" id="UP000566819"/>
    </source>
</evidence>
<feature type="compositionally biased region" description="Polar residues" evidence="1">
    <location>
        <begin position="51"/>
        <end position="60"/>
    </location>
</feature>
<dbReference type="EMBL" id="JAAMPI010000289">
    <property type="protein sequence ID" value="KAF4633096.1"/>
    <property type="molecule type" value="Genomic_DNA"/>
</dbReference>
<comment type="caution">
    <text evidence="2">The sequence shown here is derived from an EMBL/GenBank/DDBJ whole genome shotgun (WGS) entry which is preliminary data.</text>
</comment>
<feature type="compositionally biased region" description="Basic and acidic residues" evidence="1">
    <location>
        <begin position="76"/>
        <end position="94"/>
    </location>
</feature>
<feature type="region of interest" description="Disordered" evidence="1">
    <location>
        <begin position="18"/>
        <end position="101"/>
    </location>
</feature>
<dbReference type="Proteomes" id="UP000566819">
    <property type="component" value="Unassembled WGS sequence"/>
</dbReference>
<organism evidence="2 3">
    <name type="scientific">Cudoniella acicularis</name>
    <dbReference type="NCBI Taxonomy" id="354080"/>
    <lineage>
        <taxon>Eukaryota</taxon>
        <taxon>Fungi</taxon>
        <taxon>Dikarya</taxon>
        <taxon>Ascomycota</taxon>
        <taxon>Pezizomycotina</taxon>
        <taxon>Leotiomycetes</taxon>
        <taxon>Helotiales</taxon>
        <taxon>Tricladiaceae</taxon>
        <taxon>Cudoniella</taxon>
    </lineage>
</organism>
<proteinExistence type="predicted"/>
<dbReference type="AlphaFoldDB" id="A0A8H4RQC0"/>